<sequence length="329" mass="36624">MKNISVGIIGKGNVGSELYKRVLSKKWTIEWTMGTKGFFKGLSNNKIGNIKDYPLRIKGLDLVFLTIPTLDDGKTAFNYIKTSLNANVPIVTCEKGALSNYYSRLEGAIKNGKIGYSATVGGGSRLLRYLRERMNPQVEEIHAVVNGTLNYIFEGLSQGRSLGEVVEETKKLGYTEPMAENPLEIINQEAVGDVPMKTSILFNSCNLISKRMVARDIQVQKIEMNKLKKLEREASSRRYIVSITKDSNNEEDVIWGFKYRLKNWYISAGFKHIENNPLFRELIPSGVNNAVLISEGKFGRDGSYVLTGPGAGVAPTSLSMLIDAERILL</sequence>
<dbReference type="Pfam" id="PF00742">
    <property type="entry name" value="Homoserine_dh"/>
    <property type="match status" value="1"/>
</dbReference>
<dbReference type="EC" id="1.1.1.3" evidence="2"/>
<dbReference type="Gene3D" id="3.30.360.10">
    <property type="entry name" value="Dihydrodipicolinate Reductase, domain 2"/>
    <property type="match status" value="1"/>
</dbReference>
<evidence type="ECO:0000313" key="5">
    <source>
        <dbReference type="EMBL" id="PIU33280.1"/>
    </source>
</evidence>
<dbReference type="InterPro" id="IPR001342">
    <property type="entry name" value="HDH_cat"/>
</dbReference>
<dbReference type="Proteomes" id="UP000229559">
    <property type="component" value="Unassembled WGS sequence"/>
</dbReference>
<accession>A0A2M6YQA8</accession>
<name>A0A2M6YQA8_9BACT</name>
<comment type="similarity">
    <text evidence="1">Belongs to the homoserine dehydrogenase family.</text>
</comment>
<dbReference type="GO" id="GO:0004412">
    <property type="term" value="F:homoserine dehydrogenase activity"/>
    <property type="evidence" value="ECO:0007669"/>
    <property type="project" value="UniProtKB-EC"/>
</dbReference>
<dbReference type="EMBL" id="PEXA01000028">
    <property type="protein sequence ID" value="PIU33280.1"/>
    <property type="molecule type" value="Genomic_DNA"/>
</dbReference>
<protein>
    <recommendedName>
        <fullName evidence="2">homoserine dehydrogenase</fullName>
        <ecNumber evidence="2">1.1.1.3</ecNumber>
    </recommendedName>
</protein>
<reference evidence="6" key="1">
    <citation type="submission" date="2017-09" db="EMBL/GenBank/DDBJ databases">
        <title>Depth-based differentiation of microbial function through sediment-hosted aquifers and enrichment of novel symbionts in the deep terrestrial subsurface.</title>
        <authorList>
            <person name="Probst A.J."/>
            <person name="Ladd B."/>
            <person name="Jarett J.K."/>
            <person name="Geller-Mcgrath D.E."/>
            <person name="Sieber C.M.K."/>
            <person name="Emerson J.B."/>
            <person name="Anantharaman K."/>
            <person name="Thomas B.C."/>
            <person name="Malmstrom R."/>
            <person name="Stieglmeier M."/>
            <person name="Klingl A."/>
            <person name="Woyke T."/>
            <person name="Ryan C.M."/>
            <person name="Banfield J.F."/>
        </authorList>
    </citation>
    <scope>NUCLEOTIDE SEQUENCE [LARGE SCALE GENOMIC DNA]</scope>
</reference>
<dbReference type="Gene3D" id="3.40.50.720">
    <property type="entry name" value="NAD(P)-binding Rossmann-like Domain"/>
    <property type="match status" value="1"/>
</dbReference>
<feature type="domain" description="Homoserine dehydrogenase catalytic" evidence="4">
    <location>
        <begin position="136"/>
        <end position="323"/>
    </location>
</feature>
<evidence type="ECO:0000256" key="1">
    <source>
        <dbReference type="ARBA" id="ARBA00006753"/>
    </source>
</evidence>
<evidence type="ECO:0000259" key="4">
    <source>
        <dbReference type="Pfam" id="PF00742"/>
    </source>
</evidence>
<dbReference type="SUPFAM" id="SSF55347">
    <property type="entry name" value="Glyceraldehyde-3-phosphate dehydrogenase-like, C-terminal domain"/>
    <property type="match status" value="1"/>
</dbReference>
<organism evidence="5 6">
    <name type="scientific">Candidatus Shapirobacteria bacterium CG07_land_8_20_14_0_80_39_12</name>
    <dbReference type="NCBI Taxonomy" id="1974480"/>
    <lineage>
        <taxon>Bacteria</taxon>
        <taxon>Candidatus Shapironibacteriota</taxon>
    </lineage>
</organism>
<dbReference type="AlphaFoldDB" id="A0A2M6YQA8"/>
<keyword evidence="3" id="KW-0560">Oxidoreductase</keyword>
<dbReference type="PANTHER" id="PTHR43331:SF1">
    <property type="entry name" value="HOMOSERINE DEHYDROGENASE"/>
    <property type="match status" value="1"/>
</dbReference>
<evidence type="ECO:0000256" key="3">
    <source>
        <dbReference type="ARBA" id="ARBA00023002"/>
    </source>
</evidence>
<dbReference type="UniPathway" id="UPA00051">
    <property type="reaction ID" value="UER00465"/>
</dbReference>
<gene>
    <name evidence="5" type="ORF">COT04_00890</name>
</gene>
<dbReference type="UniPathway" id="UPA00050">
    <property type="reaction ID" value="UER00063"/>
</dbReference>
<dbReference type="InterPro" id="IPR036291">
    <property type="entry name" value="NAD(P)-bd_dom_sf"/>
</dbReference>
<dbReference type="SUPFAM" id="SSF51735">
    <property type="entry name" value="NAD(P)-binding Rossmann-fold domains"/>
    <property type="match status" value="1"/>
</dbReference>
<comment type="caution">
    <text evidence="5">The sequence shown here is derived from an EMBL/GenBank/DDBJ whole genome shotgun (WGS) entry which is preliminary data.</text>
</comment>
<dbReference type="PANTHER" id="PTHR43331">
    <property type="entry name" value="HOMOSERINE DEHYDROGENASE"/>
    <property type="match status" value="1"/>
</dbReference>
<evidence type="ECO:0000256" key="2">
    <source>
        <dbReference type="ARBA" id="ARBA00013213"/>
    </source>
</evidence>
<proteinExistence type="inferred from homology"/>
<evidence type="ECO:0000313" key="6">
    <source>
        <dbReference type="Proteomes" id="UP000229559"/>
    </source>
</evidence>
<dbReference type="GO" id="GO:0009088">
    <property type="term" value="P:threonine biosynthetic process"/>
    <property type="evidence" value="ECO:0007669"/>
    <property type="project" value="UniProtKB-UniPathway"/>
</dbReference>